<dbReference type="PANTHER" id="PTHR12818">
    <property type="entry name" value="TRNA (ADENINE(37)-N6)-METHYLTRANSFERASE"/>
    <property type="match status" value="1"/>
</dbReference>
<dbReference type="PROSITE" id="PS51668">
    <property type="entry name" value="TSAA_2"/>
    <property type="match status" value="1"/>
</dbReference>
<comment type="similarity">
    <text evidence="2">Belongs to the tRNA methyltransferase O family.</text>
</comment>
<evidence type="ECO:0000256" key="2">
    <source>
        <dbReference type="ARBA" id="ARBA00033753"/>
    </source>
</evidence>
<gene>
    <name evidence="4" type="ORF">SDC9_95169</name>
</gene>
<sequence length="158" mass="17721">MTQYTITPIGFIRQTEDGTMLKLKKEYLPAMQNLAGFGHLQVLWWFDGCDTPACRKRLVEESPYAGAPRQLGVFATRSPQRPNPIALTCCGVTYLDEEAGCIGLDFIDANDGSPVLDIKPYTPSLDRVEEPLVPQWCANWPRNVETSGDFDWGSVFQF</sequence>
<reference evidence="4" key="1">
    <citation type="submission" date="2019-08" db="EMBL/GenBank/DDBJ databases">
        <authorList>
            <person name="Kucharzyk K."/>
            <person name="Murdoch R.W."/>
            <person name="Higgins S."/>
            <person name="Loffler F."/>
        </authorList>
    </citation>
    <scope>NUCLEOTIDE SEQUENCE</scope>
</reference>
<proteinExistence type="inferred from homology"/>
<dbReference type="Gene3D" id="2.40.30.70">
    <property type="entry name" value="YaeB-like"/>
    <property type="match status" value="1"/>
</dbReference>
<feature type="domain" description="TsaA-like" evidence="3">
    <location>
        <begin position="6"/>
        <end position="130"/>
    </location>
</feature>
<dbReference type="InterPro" id="IPR040372">
    <property type="entry name" value="YaeB-like"/>
</dbReference>
<dbReference type="InterPro" id="IPR036413">
    <property type="entry name" value="YaeB-like_sf"/>
</dbReference>
<dbReference type="PANTHER" id="PTHR12818:SF0">
    <property type="entry name" value="TRNA (ADENINE(37)-N6)-METHYLTRANSFERASE"/>
    <property type="match status" value="1"/>
</dbReference>
<keyword evidence="1" id="KW-0949">S-adenosyl-L-methionine</keyword>
<evidence type="ECO:0000259" key="3">
    <source>
        <dbReference type="PROSITE" id="PS51668"/>
    </source>
</evidence>
<name>A0A645AFJ2_9ZZZZ</name>
<protein>
    <recommendedName>
        <fullName evidence="3">TsaA-like domain-containing protein</fullName>
    </recommendedName>
</protein>
<dbReference type="EMBL" id="VSSQ01012099">
    <property type="protein sequence ID" value="MPM48444.1"/>
    <property type="molecule type" value="Genomic_DNA"/>
</dbReference>
<dbReference type="InterPro" id="IPR023370">
    <property type="entry name" value="TrmO-like_N"/>
</dbReference>
<dbReference type="AlphaFoldDB" id="A0A645AFJ2"/>
<dbReference type="SUPFAM" id="SSF118196">
    <property type="entry name" value="YaeB-like"/>
    <property type="match status" value="1"/>
</dbReference>
<evidence type="ECO:0000256" key="1">
    <source>
        <dbReference type="ARBA" id="ARBA00022691"/>
    </source>
</evidence>
<comment type="caution">
    <text evidence="4">The sequence shown here is derived from an EMBL/GenBank/DDBJ whole genome shotgun (WGS) entry which is preliminary data.</text>
</comment>
<evidence type="ECO:0000313" key="4">
    <source>
        <dbReference type="EMBL" id="MPM48444.1"/>
    </source>
</evidence>
<organism evidence="4">
    <name type="scientific">bioreactor metagenome</name>
    <dbReference type="NCBI Taxonomy" id="1076179"/>
    <lineage>
        <taxon>unclassified sequences</taxon>
        <taxon>metagenomes</taxon>
        <taxon>ecological metagenomes</taxon>
    </lineage>
</organism>
<dbReference type="InterPro" id="IPR023368">
    <property type="entry name" value="UPF0066_cons_site"/>
</dbReference>
<accession>A0A645AFJ2</accession>
<dbReference type="InterPro" id="IPR036414">
    <property type="entry name" value="YaeB_N_sf"/>
</dbReference>
<dbReference type="Pfam" id="PF01980">
    <property type="entry name" value="TrmO_N"/>
    <property type="match status" value="1"/>
</dbReference>
<dbReference type="PROSITE" id="PS01318">
    <property type="entry name" value="TSAA_1"/>
    <property type="match status" value="1"/>
</dbReference>